<keyword evidence="6" id="KW-0325">Glycoprotein</keyword>
<feature type="chain" id="PRO_5041783181" description="Phospholipase B-like" evidence="7">
    <location>
        <begin position="24"/>
        <end position="584"/>
    </location>
</feature>
<accession>A0AAD4MYJ3</accession>
<evidence type="ECO:0000256" key="6">
    <source>
        <dbReference type="ARBA" id="ARBA00023180"/>
    </source>
</evidence>
<keyword evidence="2 7" id="KW-0732">Signal</keyword>
<evidence type="ECO:0000256" key="2">
    <source>
        <dbReference type="ARBA" id="ARBA00022729"/>
    </source>
</evidence>
<feature type="signal peptide" evidence="7">
    <location>
        <begin position="1"/>
        <end position="23"/>
    </location>
</feature>
<dbReference type="Pfam" id="PF04916">
    <property type="entry name" value="Phospholip_B"/>
    <property type="match status" value="1"/>
</dbReference>
<dbReference type="AlphaFoldDB" id="A0AAD4MYJ3"/>
<protein>
    <recommendedName>
        <fullName evidence="7">Phospholipase B-like</fullName>
        <ecNumber evidence="7">3.1.1.-</ecNumber>
    </recommendedName>
</protein>
<gene>
    <name evidence="8" type="ORF">DdX_12260</name>
</gene>
<keyword evidence="3 7" id="KW-0378">Hydrolase</keyword>
<dbReference type="Proteomes" id="UP001201812">
    <property type="component" value="Unassembled WGS sequence"/>
</dbReference>
<dbReference type="EC" id="3.1.1.-" evidence="7"/>
<evidence type="ECO:0000313" key="8">
    <source>
        <dbReference type="EMBL" id="KAI1707705.1"/>
    </source>
</evidence>
<keyword evidence="9" id="KW-1185">Reference proteome</keyword>
<keyword evidence="4 7" id="KW-0442">Lipid degradation</keyword>
<comment type="caution">
    <text evidence="8">The sequence shown here is derived from an EMBL/GenBank/DDBJ whole genome shotgun (WGS) entry which is preliminary data.</text>
</comment>
<dbReference type="GO" id="GO:0005576">
    <property type="term" value="C:extracellular region"/>
    <property type="evidence" value="ECO:0007669"/>
    <property type="project" value="TreeGrafter"/>
</dbReference>
<evidence type="ECO:0000256" key="1">
    <source>
        <dbReference type="ARBA" id="ARBA00007835"/>
    </source>
</evidence>
<dbReference type="Gene3D" id="3.60.60.30">
    <property type="match status" value="1"/>
</dbReference>
<dbReference type="EMBL" id="JAKKPZ010000039">
    <property type="protein sequence ID" value="KAI1707705.1"/>
    <property type="molecule type" value="Genomic_DNA"/>
</dbReference>
<evidence type="ECO:0000256" key="4">
    <source>
        <dbReference type="ARBA" id="ARBA00022963"/>
    </source>
</evidence>
<evidence type="ECO:0000256" key="7">
    <source>
        <dbReference type="RuleBase" id="RU364138"/>
    </source>
</evidence>
<organism evidence="8 9">
    <name type="scientific">Ditylenchus destructor</name>
    <dbReference type="NCBI Taxonomy" id="166010"/>
    <lineage>
        <taxon>Eukaryota</taxon>
        <taxon>Metazoa</taxon>
        <taxon>Ecdysozoa</taxon>
        <taxon>Nematoda</taxon>
        <taxon>Chromadorea</taxon>
        <taxon>Rhabditida</taxon>
        <taxon>Tylenchina</taxon>
        <taxon>Tylenchomorpha</taxon>
        <taxon>Sphaerularioidea</taxon>
        <taxon>Anguinidae</taxon>
        <taxon>Anguininae</taxon>
        <taxon>Ditylenchus</taxon>
    </lineage>
</organism>
<comment type="function">
    <text evidence="7">Putative phospholipase.</text>
</comment>
<evidence type="ECO:0000256" key="3">
    <source>
        <dbReference type="ARBA" id="ARBA00022801"/>
    </source>
</evidence>
<reference evidence="8" key="1">
    <citation type="submission" date="2022-01" db="EMBL/GenBank/DDBJ databases">
        <title>Genome Sequence Resource for Two Populations of Ditylenchus destructor, the Migratory Endoparasitic Phytonematode.</title>
        <authorList>
            <person name="Zhang H."/>
            <person name="Lin R."/>
            <person name="Xie B."/>
        </authorList>
    </citation>
    <scope>NUCLEOTIDE SEQUENCE</scope>
    <source>
        <strain evidence="8">BazhouSP</strain>
    </source>
</reference>
<dbReference type="GO" id="GO:0004620">
    <property type="term" value="F:phospholipase activity"/>
    <property type="evidence" value="ECO:0007669"/>
    <property type="project" value="InterPro"/>
</dbReference>
<dbReference type="PANTHER" id="PTHR12370:SF7">
    <property type="entry name" value="PHOSPHOLIPASE B-LIKE 2-RELATED"/>
    <property type="match status" value="1"/>
</dbReference>
<comment type="similarity">
    <text evidence="1 7">Belongs to the phospholipase B-like family.</text>
</comment>
<sequence>MASSIGLATFFAALVLSLNFCHSLRIAPDSYSDSESSEEFLQWHDVTLQNSEGRDERYTYKSVCYENGRLELIEGWECHRLVALGRFRNQINVTGWSYLEIETKPNADDDAQAYAAGFVEGVLTRRILDYHLANKVNGYCAGFEGYCAKLKAYFTKNLQYIKDRIEKAHPDDIYWQAVKRSFLQLTGLWDGYRNISGINPRILYEFHPLLLLNAKGELYDLEKKFNKTKDPVLDGDFGSCSGLIKVAPNNADIFISQVTMSGFQNMIRVLKLYKFGYDQALFPGHTTTFSSYPGMLYSSDDFALTSSGLAVIETTISIFNASLFDNIQPYGQLHCWVRAIVSNMLARTAREWCKIFSRHNSGTYNNQWSVLDYKRFKPHKELPNYGLLYVLEQTPGLAKFKDMSSYLKSKTYFASYNIPFFKSISRISGFDEKAKEMSWFSWSDCPRAKMFGRDHQSVKDLDSLTRLMRYNDYKHDEFSRCDCNPPYTAEAAISSRGDLNPANGTYPFPGMGHVNHGALDYKGTNYELQKQLRFRAWSGPPYDQVPVFRWSTFDFAANVSHVGHPDEWAFKFVEYKWETDVSVR</sequence>
<dbReference type="PANTHER" id="PTHR12370">
    <property type="entry name" value="PHOSPHOLIPASE B-RELATED"/>
    <property type="match status" value="1"/>
</dbReference>
<evidence type="ECO:0000313" key="9">
    <source>
        <dbReference type="Proteomes" id="UP001201812"/>
    </source>
</evidence>
<keyword evidence="5 7" id="KW-0443">Lipid metabolism</keyword>
<proteinExistence type="inferred from homology"/>
<dbReference type="InterPro" id="IPR007000">
    <property type="entry name" value="PLipase_B-like"/>
</dbReference>
<dbReference type="GO" id="GO:0009395">
    <property type="term" value="P:phospholipid catabolic process"/>
    <property type="evidence" value="ECO:0007669"/>
    <property type="project" value="TreeGrafter"/>
</dbReference>
<name>A0AAD4MYJ3_9BILA</name>
<evidence type="ECO:0000256" key="5">
    <source>
        <dbReference type="ARBA" id="ARBA00023098"/>
    </source>
</evidence>